<sequence>MRHDRLSLVVSRPCHDALHEAAELRRHMSVLEEEPATWHKARSQTIYCCTDSSESGTQTSMFIYASVPSPEYNSLSVRTDVLLSRSGIICRQRSQCHLENLPGSKEHRRRLKPPSLRGPPVIGAGCHGRNALHFTICGWHQPARRAEPARGQMLTMSFPQIRTRHLDNARAAFRQSVRGKGGQVVGAGRWPAGSRRIDGPI</sequence>
<proteinExistence type="predicted"/>
<evidence type="ECO:0000313" key="2">
    <source>
        <dbReference type="EMBL" id="KAH0596526.1"/>
    </source>
</evidence>
<dbReference type="Proteomes" id="UP000764110">
    <property type="component" value="Unassembled WGS sequence"/>
</dbReference>
<gene>
    <name evidence="2" type="ORF">MHUMG1_05644</name>
</gene>
<feature type="region of interest" description="Disordered" evidence="1">
    <location>
        <begin position="175"/>
        <end position="201"/>
    </location>
</feature>
<evidence type="ECO:0000256" key="1">
    <source>
        <dbReference type="SAM" id="MobiDB-lite"/>
    </source>
</evidence>
<keyword evidence="3" id="KW-1185">Reference proteome</keyword>
<dbReference type="AlphaFoldDB" id="A0A9P8MAF2"/>
<evidence type="ECO:0000313" key="3">
    <source>
        <dbReference type="Proteomes" id="UP000764110"/>
    </source>
</evidence>
<organism evidence="2 3">
    <name type="scientific">Metarhizium humberi</name>
    <dbReference type="NCBI Taxonomy" id="2596975"/>
    <lineage>
        <taxon>Eukaryota</taxon>
        <taxon>Fungi</taxon>
        <taxon>Dikarya</taxon>
        <taxon>Ascomycota</taxon>
        <taxon>Pezizomycotina</taxon>
        <taxon>Sordariomycetes</taxon>
        <taxon>Hypocreomycetidae</taxon>
        <taxon>Hypocreales</taxon>
        <taxon>Clavicipitaceae</taxon>
        <taxon>Metarhizium</taxon>
    </lineage>
</organism>
<reference evidence="2 3" key="1">
    <citation type="submission" date="2020-07" db="EMBL/GenBank/DDBJ databases">
        <title>Metarhizium humberi genome.</title>
        <authorList>
            <person name="Lysoe E."/>
        </authorList>
    </citation>
    <scope>NUCLEOTIDE SEQUENCE [LARGE SCALE GENOMIC DNA]</scope>
    <source>
        <strain evidence="2 3">ESALQ1638</strain>
    </source>
</reference>
<name>A0A9P8MAF2_9HYPO</name>
<comment type="caution">
    <text evidence="2">The sequence shown here is derived from an EMBL/GenBank/DDBJ whole genome shotgun (WGS) entry which is preliminary data.</text>
</comment>
<accession>A0A9P8MAF2</accession>
<protein>
    <submittedName>
        <fullName evidence="2">Uncharacterized protein</fullName>
    </submittedName>
</protein>
<dbReference type="EMBL" id="JACEFI010000009">
    <property type="protein sequence ID" value="KAH0596526.1"/>
    <property type="molecule type" value="Genomic_DNA"/>
</dbReference>